<dbReference type="FunFam" id="3.20.20.70:FF:000037">
    <property type="entry name" value="Tryptophan synthase alpha chain"/>
    <property type="match status" value="1"/>
</dbReference>
<dbReference type="GO" id="GO:0004834">
    <property type="term" value="F:tryptophan synthase activity"/>
    <property type="evidence" value="ECO:0007669"/>
    <property type="project" value="UniProtKB-UniRule"/>
</dbReference>
<comment type="similarity">
    <text evidence="9 10">Belongs to the TrpA family.</text>
</comment>
<evidence type="ECO:0000256" key="8">
    <source>
        <dbReference type="ARBA" id="ARBA00049047"/>
    </source>
</evidence>
<feature type="active site" description="Proton acceptor" evidence="9">
    <location>
        <position position="51"/>
    </location>
</feature>
<keyword evidence="7 9" id="KW-0456">Lyase</keyword>
<dbReference type="PANTHER" id="PTHR43406:SF1">
    <property type="entry name" value="TRYPTOPHAN SYNTHASE ALPHA CHAIN, CHLOROPLASTIC"/>
    <property type="match status" value="1"/>
</dbReference>
<comment type="caution">
    <text evidence="11">The sequence shown here is derived from an EMBL/GenBank/DDBJ whole genome shotgun (WGS) entry which is preliminary data.</text>
</comment>
<evidence type="ECO:0000313" key="12">
    <source>
        <dbReference type="Proteomes" id="UP000003240"/>
    </source>
</evidence>
<evidence type="ECO:0000256" key="2">
    <source>
        <dbReference type="ARBA" id="ARBA00004733"/>
    </source>
</evidence>
<dbReference type="RefSeq" id="WP_004091750.1">
    <property type="nucleotide sequence ID" value="NZ_AFGF01000010.1"/>
</dbReference>
<proteinExistence type="inferred from homology"/>
<dbReference type="InterPro" id="IPR011060">
    <property type="entry name" value="RibuloseP-bd_barrel"/>
</dbReference>
<keyword evidence="4 9" id="KW-0028">Amino-acid biosynthesis</keyword>
<evidence type="ECO:0000256" key="7">
    <source>
        <dbReference type="ARBA" id="ARBA00023239"/>
    </source>
</evidence>
<comment type="subunit">
    <text evidence="3 9">Tetramer of two alpha and two beta chains.</text>
</comment>
<evidence type="ECO:0000256" key="3">
    <source>
        <dbReference type="ARBA" id="ARBA00011270"/>
    </source>
</evidence>
<accession>F7NDP7</accession>
<dbReference type="Proteomes" id="UP000003240">
    <property type="component" value="Unassembled WGS sequence"/>
</dbReference>
<dbReference type="GO" id="GO:0005829">
    <property type="term" value="C:cytosol"/>
    <property type="evidence" value="ECO:0007669"/>
    <property type="project" value="TreeGrafter"/>
</dbReference>
<evidence type="ECO:0000313" key="11">
    <source>
        <dbReference type="EMBL" id="EGO65816.1"/>
    </source>
</evidence>
<keyword evidence="6 9" id="KW-0057">Aromatic amino acid biosynthesis</keyword>
<evidence type="ECO:0000256" key="6">
    <source>
        <dbReference type="ARBA" id="ARBA00023141"/>
    </source>
</evidence>
<gene>
    <name evidence="9" type="primary">trpA</name>
    <name evidence="11" type="ORF">ALO_00770</name>
</gene>
<evidence type="ECO:0000256" key="10">
    <source>
        <dbReference type="RuleBase" id="RU003662"/>
    </source>
</evidence>
<protein>
    <recommendedName>
        <fullName evidence="9">Tryptophan synthase alpha chain</fullName>
        <ecNumber evidence="9">4.2.1.20</ecNumber>
    </recommendedName>
</protein>
<evidence type="ECO:0000256" key="1">
    <source>
        <dbReference type="ARBA" id="ARBA00003365"/>
    </source>
</evidence>
<keyword evidence="5 9" id="KW-0822">Tryptophan biosynthesis</keyword>
<name>F7NDP7_9FIRM</name>
<dbReference type="HAMAP" id="MF_00131">
    <property type="entry name" value="Trp_synth_alpha"/>
    <property type="match status" value="1"/>
</dbReference>
<dbReference type="STRING" id="1009370.ALO_00770"/>
<feature type="active site" description="Proton acceptor" evidence="9">
    <location>
        <position position="62"/>
    </location>
</feature>
<dbReference type="NCBIfam" id="TIGR00262">
    <property type="entry name" value="trpA"/>
    <property type="match status" value="1"/>
</dbReference>
<dbReference type="InterPro" id="IPR002028">
    <property type="entry name" value="Trp_synthase_suA"/>
</dbReference>
<evidence type="ECO:0000256" key="4">
    <source>
        <dbReference type="ARBA" id="ARBA00022605"/>
    </source>
</evidence>
<dbReference type="EMBL" id="AFGF01000010">
    <property type="protein sequence ID" value="EGO65816.1"/>
    <property type="molecule type" value="Genomic_DNA"/>
</dbReference>
<dbReference type="SUPFAM" id="SSF51366">
    <property type="entry name" value="Ribulose-phoshate binding barrel"/>
    <property type="match status" value="1"/>
</dbReference>
<dbReference type="UniPathway" id="UPA00035">
    <property type="reaction ID" value="UER00044"/>
</dbReference>
<evidence type="ECO:0000256" key="5">
    <source>
        <dbReference type="ARBA" id="ARBA00022822"/>
    </source>
</evidence>
<dbReference type="InterPro" id="IPR013785">
    <property type="entry name" value="Aldolase_TIM"/>
</dbReference>
<keyword evidence="12" id="KW-1185">Reference proteome</keyword>
<sequence length="265" mass="28225">MEGTMIAAGLKQRKESGQKGLIVYLTAGYPDLDATYQAVMAAEAAGADAIEIGIPFSDPIADGPVIQKAATEALKRGVTAPKILELIRRIRRSSSIPLAVMTYVNTVLHYSPQKFIADFSAAGVAGLIIPDLPMEESGFIQAICREYPMELISFIAPTSGQDRIAAISKEASGFLYCISSTGVTGVKRTDYQLVEKIICQASRHTTIPIAVGFGIGSPEVAREAAKYADAVIVGSAVVQRMEKGDVASVRDFLSGIRRELDRGGL</sequence>
<evidence type="ECO:0000256" key="9">
    <source>
        <dbReference type="HAMAP-Rule" id="MF_00131"/>
    </source>
</evidence>
<dbReference type="CDD" id="cd04724">
    <property type="entry name" value="Tryptophan_synthase_alpha"/>
    <property type="match status" value="1"/>
</dbReference>
<dbReference type="EC" id="4.2.1.20" evidence="9"/>
<organism evidence="11 12">
    <name type="scientific">Acetonema longum DSM 6540</name>
    <dbReference type="NCBI Taxonomy" id="1009370"/>
    <lineage>
        <taxon>Bacteria</taxon>
        <taxon>Bacillati</taxon>
        <taxon>Bacillota</taxon>
        <taxon>Negativicutes</taxon>
        <taxon>Acetonemataceae</taxon>
        <taxon>Acetonema</taxon>
    </lineage>
</organism>
<reference evidence="11 12" key="1">
    <citation type="journal article" date="2011" name="EMBO J.">
        <title>Structural diversity of bacterial flagellar motors.</title>
        <authorList>
            <person name="Chen S."/>
            <person name="Beeby M."/>
            <person name="Murphy G.E."/>
            <person name="Leadbetter J.R."/>
            <person name="Hendrixson D.R."/>
            <person name="Briegel A."/>
            <person name="Li Z."/>
            <person name="Shi J."/>
            <person name="Tocheva E.I."/>
            <person name="Muller A."/>
            <person name="Dobro M.J."/>
            <person name="Jensen G.J."/>
        </authorList>
    </citation>
    <scope>NUCLEOTIDE SEQUENCE [LARGE SCALE GENOMIC DNA]</scope>
    <source>
        <strain evidence="11 12">DSM 6540</strain>
    </source>
</reference>
<comment type="pathway">
    <text evidence="2 9">Amino-acid biosynthesis; L-tryptophan biosynthesis; L-tryptophan from chorismate: step 5/5.</text>
</comment>
<dbReference type="AlphaFoldDB" id="F7NDP7"/>
<dbReference type="PROSITE" id="PS00167">
    <property type="entry name" value="TRP_SYNTHASE_ALPHA"/>
    <property type="match status" value="1"/>
</dbReference>
<dbReference type="Pfam" id="PF00290">
    <property type="entry name" value="Trp_syntA"/>
    <property type="match status" value="1"/>
</dbReference>
<comment type="catalytic activity">
    <reaction evidence="8 9">
        <text>(1S,2R)-1-C-(indol-3-yl)glycerol 3-phosphate + L-serine = D-glyceraldehyde 3-phosphate + L-tryptophan + H2O</text>
        <dbReference type="Rhea" id="RHEA:10532"/>
        <dbReference type="ChEBI" id="CHEBI:15377"/>
        <dbReference type="ChEBI" id="CHEBI:33384"/>
        <dbReference type="ChEBI" id="CHEBI:57912"/>
        <dbReference type="ChEBI" id="CHEBI:58866"/>
        <dbReference type="ChEBI" id="CHEBI:59776"/>
        <dbReference type="EC" id="4.2.1.20"/>
    </reaction>
</comment>
<comment type="function">
    <text evidence="1 9">The alpha subunit is responsible for the aldol cleavage of indoleglycerol phosphate to indole and glyceraldehyde 3-phosphate.</text>
</comment>
<dbReference type="PANTHER" id="PTHR43406">
    <property type="entry name" value="TRYPTOPHAN SYNTHASE, ALPHA CHAIN"/>
    <property type="match status" value="1"/>
</dbReference>
<dbReference type="InterPro" id="IPR018204">
    <property type="entry name" value="Trp_synthase_alpha_AS"/>
</dbReference>
<dbReference type="eggNOG" id="COG0159">
    <property type="taxonomic scope" value="Bacteria"/>
</dbReference>
<dbReference type="Gene3D" id="3.20.20.70">
    <property type="entry name" value="Aldolase class I"/>
    <property type="match status" value="1"/>
</dbReference>